<dbReference type="Gene3D" id="3.40.50.150">
    <property type="entry name" value="Vaccinia Virus protein VP39"/>
    <property type="match status" value="1"/>
</dbReference>
<evidence type="ECO:0000313" key="2">
    <source>
        <dbReference type="Proteomes" id="UP000321638"/>
    </source>
</evidence>
<reference evidence="1 2" key="1">
    <citation type="submission" date="2019-06" db="EMBL/GenBank/DDBJ databases">
        <title>New taxonomy in bacterial strain CC-CFT640, isolated from vineyard.</title>
        <authorList>
            <person name="Lin S.-Y."/>
            <person name="Tsai C.-F."/>
            <person name="Young C.-C."/>
        </authorList>
    </citation>
    <scope>NUCLEOTIDE SEQUENCE [LARGE SCALE GENOMIC DNA]</scope>
    <source>
        <strain evidence="1 2">CC-CFT640</strain>
    </source>
</reference>
<comment type="caution">
    <text evidence="1">The sequence shown here is derived from an EMBL/GenBank/DDBJ whole genome shotgun (WGS) entry which is preliminary data.</text>
</comment>
<organism evidence="1 2">
    <name type="scientific">Vineibacter terrae</name>
    <dbReference type="NCBI Taxonomy" id="2586908"/>
    <lineage>
        <taxon>Bacteria</taxon>
        <taxon>Pseudomonadati</taxon>
        <taxon>Pseudomonadota</taxon>
        <taxon>Alphaproteobacteria</taxon>
        <taxon>Hyphomicrobiales</taxon>
        <taxon>Vineibacter</taxon>
    </lineage>
</organism>
<proteinExistence type="predicted"/>
<protein>
    <submittedName>
        <fullName evidence="1">Class I SAM-dependent methyltransferase</fullName>
    </submittedName>
</protein>
<dbReference type="EMBL" id="VDUZ01000013">
    <property type="protein sequence ID" value="TXL75682.1"/>
    <property type="molecule type" value="Genomic_DNA"/>
</dbReference>
<gene>
    <name evidence="1" type="ORF">FHP25_13605</name>
</gene>
<keyword evidence="1" id="KW-0808">Transferase</keyword>
<sequence length="297" mass="33245">MLARLLRTASSLVGFEPLHRSGPGKRRNSSGGRRADAVLDQYVDAMPCAQNAIDVVPGWNLAMPPHVGAAAGDTPLYQDARIPWCLEQFGSIAGRKVLELGPLEGMHTYLLDQQQPAFIHAIEANRLAFLRCLITKELLEIKHAKFMLGNFLPWLEQTDVRYDLIVASGVLYHMSNPVHLLELIGQRSDAVYLWTHCFSEQAMPNGDPRREALSGEVEAIGFRGLNVPLYRRGYHNAWKAKAFCGGMHDRHYWMERDDILRILGLLGFDDIRMAHDQPDHPNGPAFSVFARRSAPGA</sequence>
<accession>A0A5C8PP89</accession>
<dbReference type="SUPFAM" id="SSF53335">
    <property type="entry name" value="S-adenosyl-L-methionine-dependent methyltransferases"/>
    <property type="match status" value="1"/>
</dbReference>
<name>A0A5C8PP89_9HYPH</name>
<keyword evidence="1" id="KW-0489">Methyltransferase</keyword>
<dbReference type="AlphaFoldDB" id="A0A5C8PP89"/>
<evidence type="ECO:0000313" key="1">
    <source>
        <dbReference type="EMBL" id="TXL75682.1"/>
    </source>
</evidence>
<dbReference type="Proteomes" id="UP000321638">
    <property type="component" value="Unassembled WGS sequence"/>
</dbReference>
<dbReference type="OrthoDB" id="5195124at2"/>
<dbReference type="GO" id="GO:0032259">
    <property type="term" value="P:methylation"/>
    <property type="evidence" value="ECO:0007669"/>
    <property type="project" value="UniProtKB-KW"/>
</dbReference>
<keyword evidence="2" id="KW-1185">Reference proteome</keyword>
<dbReference type="RefSeq" id="WP_147847484.1">
    <property type="nucleotide sequence ID" value="NZ_VDUZ01000013.1"/>
</dbReference>
<dbReference type="GO" id="GO:0008168">
    <property type="term" value="F:methyltransferase activity"/>
    <property type="evidence" value="ECO:0007669"/>
    <property type="project" value="UniProtKB-KW"/>
</dbReference>
<dbReference type="InterPro" id="IPR029063">
    <property type="entry name" value="SAM-dependent_MTases_sf"/>
</dbReference>